<feature type="domain" description="HTH deoR-type" evidence="3">
    <location>
        <begin position="3"/>
        <end position="58"/>
    </location>
</feature>
<dbReference type="SMART" id="SM00420">
    <property type="entry name" value="HTH_DEOR"/>
    <property type="match status" value="1"/>
</dbReference>
<dbReference type="InterPro" id="IPR036388">
    <property type="entry name" value="WH-like_DNA-bd_sf"/>
</dbReference>
<gene>
    <name evidence="4" type="ORF">C4F49_11220</name>
</gene>
<keyword evidence="1" id="KW-0805">Transcription regulation</keyword>
<evidence type="ECO:0000256" key="1">
    <source>
        <dbReference type="ARBA" id="ARBA00023015"/>
    </source>
</evidence>
<keyword evidence="2" id="KW-0804">Transcription</keyword>
<evidence type="ECO:0000259" key="3">
    <source>
        <dbReference type="PROSITE" id="PS51000"/>
    </source>
</evidence>
<dbReference type="AlphaFoldDB" id="A0A928YSH8"/>
<dbReference type="Proteomes" id="UP000616201">
    <property type="component" value="Unassembled WGS sequence"/>
</dbReference>
<evidence type="ECO:0000313" key="4">
    <source>
        <dbReference type="EMBL" id="MBE8714253.1"/>
    </source>
</evidence>
<dbReference type="InterPro" id="IPR001034">
    <property type="entry name" value="DeoR_HTH"/>
</dbReference>
<dbReference type="InterPro" id="IPR036390">
    <property type="entry name" value="WH_DNA-bd_sf"/>
</dbReference>
<dbReference type="RefSeq" id="WP_196936496.1">
    <property type="nucleotide sequence ID" value="NZ_MU158698.1"/>
</dbReference>
<dbReference type="InterPro" id="IPR014036">
    <property type="entry name" value="DeoR-like_C"/>
</dbReference>
<dbReference type="GO" id="GO:0003700">
    <property type="term" value="F:DNA-binding transcription factor activity"/>
    <property type="evidence" value="ECO:0007669"/>
    <property type="project" value="InterPro"/>
</dbReference>
<evidence type="ECO:0000313" key="5">
    <source>
        <dbReference type="Proteomes" id="UP000616201"/>
    </source>
</evidence>
<evidence type="ECO:0000256" key="2">
    <source>
        <dbReference type="ARBA" id="ARBA00023163"/>
    </source>
</evidence>
<dbReference type="EMBL" id="PRDK01000006">
    <property type="protein sequence ID" value="MBE8714253.1"/>
    <property type="molecule type" value="Genomic_DNA"/>
</dbReference>
<accession>A0A928YSH8</accession>
<protein>
    <submittedName>
        <fullName evidence="4">Transcriptional regulator</fullName>
    </submittedName>
</protein>
<dbReference type="Pfam" id="PF00455">
    <property type="entry name" value="DeoRC"/>
    <property type="match status" value="1"/>
</dbReference>
<dbReference type="InterPro" id="IPR037171">
    <property type="entry name" value="NagB/RpiA_transferase-like"/>
</dbReference>
<dbReference type="PROSITE" id="PS51000">
    <property type="entry name" value="HTH_DEOR_2"/>
    <property type="match status" value="1"/>
</dbReference>
<dbReference type="SMART" id="SM01134">
    <property type="entry name" value="DeoRC"/>
    <property type="match status" value="1"/>
</dbReference>
<dbReference type="Pfam" id="PF08220">
    <property type="entry name" value="HTH_DeoR"/>
    <property type="match status" value="1"/>
</dbReference>
<dbReference type="PANTHER" id="PTHR30363:SF44">
    <property type="entry name" value="AGA OPERON TRANSCRIPTIONAL REPRESSOR-RELATED"/>
    <property type="match status" value="1"/>
</dbReference>
<sequence>MNNVERHQYILKKASEGGHISVSNLCEELTVSSVTIRKDLQFLEDSGLLFRTHGGATLQNPYQTDRPVFEKEKIHSIEKSKIGKRAAQLIEENDSIIIASGTTMQYLAKEIVPKGNLTVVTSALNVSQELIKHPNVEIIQLGGSIRHSSNSVMGQFAEDTLTNFFCSKLFLGVDGIDEEFGITTTNAQEAQLNRKMIHAAQKVIVLADSSKFGRKSFGKIVEFGKIDILISDSIPKKYIELFDSLGIQTIIC</sequence>
<dbReference type="PRINTS" id="PR00037">
    <property type="entry name" value="HTHLACR"/>
</dbReference>
<name>A0A928YSH8_9SPHI</name>
<organism evidence="4 5">
    <name type="scientific">Sphingobacterium hungaricum</name>
    <dbReference type="NCBI Taxonomy" id="2082723"/>
    <lineage>
        <taxon>Bacteria</taxon>
        <taxon>Pseudomonadati</taxon>
        <taxon>Bacteroidota</taxon>
        <taxon>Sphingobacteriia</taxon>
        <taxon>Sphingobacteriales</taxon>
        <taxon>Sphingobacteriaceae</taxon>
        <taxon>Sphingobacterium</taxon>
    </lineage>
</organism>
<dbReference type="SUPFAM" id="SSF100950">
    <property type="entry name" value="NagB/RpiA/CoA transferase-like"/>
    <property type="match status" value="1"/>
</dbReference>
<dbReference type="Gene3D" id="1.10.10.10">
    <property type="entry name" value="Winged helix-like DNA-binding domain superfamily/Winged helix DNA-binding domain"/>
    <property type="match status" value="1"/>
</dbReference>
<reference evidence="4" key="1">
    <citation type="submission" date="2018-02" db="EMBL/GenBank/DDBJ databases">
        <authorList>
            <person name="Vasarhelyi B.M."/>
            <person name="Deshmukh S."/>
            <person name="Balint B."/>
            <person name="Kukolya J."/>
        </authorList>
    </citation>
    <scope>NUCLEOTIDE SEQUENCE</scope>
    <source>
        <strain evidence="4">KB22</strain>
    </source>
</reference>
<proteinExistence type="predicted"/>
<dbReference type="PANTHER" id="PTHR30363">
    <property type="entry name" value="HTH-TYPE TRANSCRIPTIONAL REGULATOR SRLR-RELATED"/>
    <property type="match status" value="1"/>
</dbReference>
<dbReference type="SUPFAM" id="SSF46785">
    <property type="entry name" value="Winged helix' DNA-binding domain"/>
    <property type="match status" value="1"/>
</dbReference>
<keyword evidence="5" id="KW-1185">Reference proteome</keyword>
<dbReference type="Gene3D" id="3.40.50.1360">
    <property type="match status" value="1"/>
</dbReference>
<comment type="caution">
    <text evidence="4">The sequence shown here is derived from an EMBL/GenBank/DDBJ whole genome shotgun (WGS) entry which is preliminary data.</text>
</comment>
<dbReference type="InterPro" id="IPR050313">
    <property type="entry name" value="Carb_Metab_HTH_regulators"/>
</dbReference>